<organism evidence="1 2">
    <name type="scientific">Streptomyces griseoaurantiacus M045</name>
    <dbReference type="NCBI Taxonomy" id="996637"/>
    <lineage>
        <taxon>Bacteria</taxon>
        <taxon>Bacillati</taxon>
        <taxon>Actinomycetota</taxon>
        <taxon>Actinomycetes</taxon>
        <taxon>Kitasatosporales</taxon>
        <taxon>Streptomycetaceae</taxon>
        <taxon>Streptomyces</taxon>
        <taxon>Streptomyces aurantiacus group</taxon>
    </lineage>
</organism>
<gene>
    <name evidence="1" type="ORF">SGM_6189</name>
</gene>
<reference evidence="1 2" key="1">
    <citation type="journal article" date="2011" name="J. Bacteriol.">
        <title>Draft genome sequence of the marine bacterium Streptomyces griseoaurantiacus M045, which produces novel manumycin-type antibiotics with a pABA core component.</title>
        <authorList>
            <person name="Li F."/>
            <person name="Jiang P."/>
            <person name="Zheng H."/>
            <person name="Wang S."/>
            <person name="Zhao G."/>
            <person name="Qin S."/>
            <person name="Liu Z."/>
        </authorList>
    </citation>
    <scope>NUCLEOTIDE SEQUENCE [LARGE SCALE GENOMIC DNA]</scope>
    <source>
        <strain evidence="1 2">M045</strain>
    </source>
</reference>
<keyword evidence="2" id="KW-1185">Reference proteome</keyword>
<comment type="caution">
    <text evidence="1">The sequence shown here is derived from an EMBL/GenBank/DDBJ whole genome shotgun (WGS) entry which is preliminary data.</text>
</comment>
<dbReference type="Proteomes" id="UP000003022">
    <property type="component" value="Unassembled WGS sequence"/>
</dbReference>
<protein>
    <submittedName>
        <fullName evidence="1">Uncharacterized protein</fullName>
    </submittedName>
</protein>
<dbReference type="EMBL" id="AEYX01000045">
    <property type="protein sequence ID" value="EGG43848.1"/>
    <property type="molecule type" value="Genomic_DNA"/>
</dbReference>
<sequence>MWSTCSNGPMEGDGPVGFMHPLCALLTAPPHRKYLSACEV</sequence>
<dbReference type="AlphaFoldDB" id="F3NSS5"/>
<evidence type="ECO:0000313" key="2">
    <source>
        <dbReference type="Proteomes" id="UP000003022"/>
    </source>
</evidence>
<name>F3NSS5_9ACTN</name>
<proteinExistence type="predicted"/>
<accession>F3NSS5</accession>
<evidence type="ECO:0000313" key="1">
    <source>
        <dbReference type="EMBL" id="EGG43848.1"/>
    </source>
</evidence>